<feature type="transmembrane region" description="Helical" evidence="1">
    <location>
        <begin position="89"/>
        <end position="112"/>
    </location>
</feature>
<evidence type="ECO:0000313" key="4">
    <source>
        <dbReference type="Proteomes" id="UP000178742"/>
    </source>
</evidence>
<keyword evidence="1" id="KW-0472">Membrane</keyword>
<dbReference type="InterPro" id="IPR022606">
    <property type="entry name" value="DUF2914"/>
</dbReference>
<organism evidence="3 4">
    <name type="scientific">Candidatus Magasanikbacteria bacterium RIFCSPHIGHO2_02_FULL_41_13</name>
    <dbReference type="NCBI Taxonomy" id="1798676"/>
    <lineage>
        <taxon>Bacteria</taxon>
        <taxon>Candidatus Magasanikiibacteriota</taxon>
    </lineage>
</organism>
<evidence type="ECO:0000313" key="3">
    <source>
        <dbReference type="EMBL" id="OGH67067.1"/>
    </source>
</evidence>
<evidence type="ECO:0000259" key="2">
    <source>
        <dbReference type="Pfam" id="PF11141"/>
    </source>
</evidence>
<proteinExistence type="predicted"/>
<dbReference type="STRING" id="1798676.A3B90_00565"/>
<dbReference type="EMBL" id="MFPX01000007">
    <property type="protein sequence ID" value="OGH67067.1"/>
    <property type="molecule type" value="Genomic_DNA"/>
</dbReference>
<protein>
    <recommendedName>
        <fullName evidence="2">DUF2914 domain-containing protein</fullName>
    </recommendedName>
</protein>
<feature type="transmembrane region" description="Helical" evidence="1">
    <location>
        <begin position="50"/>
        <end position="69"/>
    </location>
</feature>
<gene>
    <name evidence="3" type="ORF">A3B90_00565</name>
</gene>
<evidence type="ECO:0000256" key="1">
    <source>
        <dbReference type="SAM" id="Phobius"/>
    </source>
</evidence>
<comment type="caution">
    <text evidence="3">The sequence shown here is derived from an EMBL/GenBank/DDBJ whole genome shotgun (WGS) entry which is preliminary data.</text>
</comment>
<accession>A0A1F6M5X6</accession>
<keyword evidence="1" id="KW-1133">Transmembrane helix</keyword>
<feature type="domain" description="DUF2914" evidence="2">
    <location>
        <begin position="290"/>
        <end position="357"/>
    </location>
</feature>
<dbReference type="Proteomes" id="UP000178742">
    <property type="component" value="Unassembled WGS sequence"/>
</dbReference>
<keyword evidence="1" id="KW-0812">Transmembrane</keyword>
<reference evidence="3 4" key="1">
    <citation type="journal article" date="2016" name="Nat. Commun.">
        <title>Thousands of microbial genomes shed light on interconnected biogeochemical processes in an aquifer system.</title>
        <authorList>
            <person name="Anantharaman K."/>
            <person name="Brown C.T."/>
            <person name="Hug L.A."/>
            <person name="Sharon I."/>
            <person name="Castelle C.J."/>
            <person name="Probst A.J."/>
            <person name="Thomas B.C."/>
            <person name="Singh A."/>
            <person name="Wilkins M.J."/>
            <person name="Karaoz U."/>
            <person name="Brodie E.L."/>
            <person name="Williams K.H."/>
            <person name="Hubbard S.S."/>
            <person name="Banfield J.F."/>
        </authorList>
    </citation>
    <scope>NUCLEOTIDE SEQUENCE [LARGE SCALE GENOMIC DNA]</scope>
</reference>
<name>A0A1F6M5X6_9BACT</name>
<sequence length="371" mass="42811">MEIKNTVQRWVRFHLIKHWYEKYERILLPAMLLFGVITDAWAFAEIDTVVVLSILGVYLVTSGGIILFLNRYDTKILPDLNRFRCYLRLLSPLLIQFLFGALLNAVFIFYFFSGTLFVSWPFLLLVVFLMISNDVFRHHFVKPLVQVSVYFFLLFSYVSIALPFLFNSLSIWLFIVSGAASIILISVYLFVLTRLAASTKKQSINFILSILVISIFMNALYFFNIVPPIPLALREHLVSHGIVRSAGGYLLHVEKESWWKKIFIGSTFHKSGEESLSVYTAIFAPKNLNAKIIHDWQWYDTTKKEWVSKDRLSFLLTGGRREGFRGYSTKTTVPAGQWRVYVKTERGQVLGRVSFTVVIASESIILKDILK</sequence>
<feature type="transmembrane region" description="Helical" evidence="1">
    <location>
        <begin position="118"/>
        <end position="136"/>
    </location>
</feature>
<dbReference type="Pfam" id="PF11141">
    <property type="entry name" value="DUF2914"/>
    <property type="match status" value="1"/>
</dbReference>
<feature type="transmembrane region" description="Helical" evidence="1">
    <location>
        <begin position="204"/>
        <end position="223"/>
    </location>
</feature>
<feature type="transmembrane region" description="Helical" evidence="1">
    <location>
        <begin position="26"/>
        <end position="44"/>
    </location>
</feature>
<feature type="transmembrane region" description="Helical" evidence="1">
    <location>
        <begin position="148"/>
        <end position="166"/>
    </location>
</feature>
<feature type="transmembrane region" description="Helical" evidence="1">
    <location>
        <begin position="172"/>
        <end position="192"/>
    </location>
</feature>
<dbReference type="AlphaFoldDB" id="A0A1F6M5X6"/>